<reference evidence="2 3" key="1">
    <citation type="submission" date="2022-03" db="EMBL/GenBank/DDBJ databases">
        <title>Agromyces sp. isolated from the gut of P. brevitarsis seulensis larvae.</title>
        <authorList>
            <person name="Won M."/>
            <person name="Kwon S.-W."/>
        </authorList>
    </citation>
    <scope>NUCLEOTIDE SEQUENCE [LARGE SCALE GENOMIC DNA]</scope>
    <source>
        <strain evidence="2 3">KACC 16215</strain>
    </source>
</reference>
<proteinExistence type="predicted"/>
<accession>A0ABY4AV43</accession>
<dbReference type="Pfam" id="PF02557">
    <property type="entry name" value="VanY"/>
    <property type="match status" value="1"/>
</dbReference>
<dbReference type="InterPro" id="IPR052179">
    <property type="entry name" value="DD-CPase-like"/>
</dbReference>
<dbReference type="CDD" id="cd14846">
    <property type="entry name" value="Peptidase_M15_like"/>
    <property type="match status" value="1"/>
</dbReference>
<dbReference type="InterPro" id="IPR003709">
    <property type="entry name" value="VanY-like_core_dom"/>
</dbReference>
<dbReference type="RefSeq" id="WP_243569873.1">
    <property type="nucleotide sequence ID" value="NZ_BAAARD010000002.1"/>
</dbReference>
<sequence length="125" mass="13578">MPAITLLDDELLAAVRAAAADAADDGIEFRITSGWRSAEYQQRLLDDAVLEYGSLEEARRFVSTPEGSNHVTGRAIDIGPTDADSWLSQHGADYGLCQTYSNEMWHFELSTEPGGECPAMLPDAS</sequence>
<dbReference type="PANTHER" id="PTHR34385:SF1">
    <property type="entry name" value="PEPTIDOGLYCAN L-ALANYL-D-GLUTAMATE ENDOPEPTIDASE CWLK"/>
    <property type="match status" value="1"/>
</dbReference>
<organism evidence="2 3">
    <name type="scientific">Agromyces soli</name>
    <dbReference type="NCBI Taxonomy" id="659012"/>
    <lineage>
        <taxon>Bacteria</taxon>
        <taxon>Bacillati</taxon>
        <taxon>Actinomycetota</taxon>
        <taxon>Actinomycetes</taxon>
        <taxon>Micrococcales</taxon>
        <taxon>Microbacteriaceae</taxon>
        <taxon>Agromyces</taxon>
    </lineage>
</organism>
<feature type="domain" description="D-alanyl-D-alanine carboxypeptidase-like core" evidence="1">
    <location>
        <begin position="7"/>
        <end position="108"/>
    </location>
</feature>
<evidence type="ECO:0000259" key="1">
    <source>
        <dbReference type="Pfam" id="PF02557"/>
    </source>
</evidence>
<evidence type="ECO:0000313" key="2">
    <source>
        <dbReference type="EMBL" id="UOE27013.1"/>
    </source>
</evidence>
<dbReference type="PANTHER" id="PTHR34385">
    <property type="entry name" value="D-ALANYL-D-ALANINE CARBOXYPEPTIDASE"/>
    <property type="match status" value="1"/>
</dbReference>
<dbReference type="InterPro" id="IPR009045">
    <property type="entry name" value="Zn_M74/Hedgehog-like"/>
</dbReference>
<dbReference type="SUPFAM" id="SSF55166">
    <property type="entry name" value="Hedgehog/DD-peptidase"/>
    <property type="match status" value="1"/>
</dbReference>
<protein>
    <submittedName>
        <fullName evidence="2">M15 family metallopeptidase</fullName>
    </submittedName>
</protein>
<keyword evidence="3" id="KW-1185">Reference proteome</keyword>
<gene>
    <name evidence="2" type="ORF">MTP13_04300</name>
</gene>
<evidence type="ECO:0000313" key="3">
    <source>
        <dbReference type="Proteomes" id="UP000831304"/>
    </source>
</evidence>
<name>A0ABY4AV43_9MICO</name>
<dbReference type="EMBL" id="CP094533">
    <property type="protein sequence ID" value="UOE27013.1"/>
    <property type="molecule type" value="Genomic_DNA"/>
</dbReference>
<dbReference type="Gene3D" id="3.30.1380.10">
    <property type="match status" value="1"/>
</dbReference>
<dbReference type="Proteomes" id="UP000831304">
    <property type="component" value="Chromosome"/>
</dbReference>